<keyword evidence="2 3" id="KW-0143">Chaperone</keyword>
<reference evidence="6" key="1">
    <citation type="submission" date="2016-05" db="EMBL/GenBank/DDBJ databases">
        <authorList>
            <person name="Naeem Raeece"/>
        </authorList>
    </citation>
    <scope>NUCLEOTIDE SEQUENCE [LARGE SCALE GENOMIC DNA]</scope>
</reference>
<dbReference type="PANTHER" id="PTHR21500:SF0">
    <property type="entry name" value="TUBULIN-SPECIFIC CHAPERONE A"/>
    <property type="match status" value="1"/>
</dbReference>
<keyword evidence="3" id="KW-0963">Cytoplasm</keyword>
<evidence type="ECO:0000256" key="4">
    <source>
        <dbReference type="SAM" id="MobiDB-lite"/>
    </source>
</evidence>
<keyword evidence="3" id="KW-0206">Cytoskeleton</keyword>
<dbReference type="GO" id="GO:0005874">
    <property type="term" value="C:microtubule"/>
    <property type="evidence" value="ECO:0007669"/>
    <property type="project" value="UniProtKB-KW"/>
</dbReference>
<accession>A0A1A8VLW4</accession>
<evidence type="ECO:0000313" key="6">
    <source>
        <dbReference type="Proteomes" id="UP000078546"/>
    </source>
</evidence>
<feature type="compositionally biased region" description="Basic and acidic residues" evidence="4">
    <location>
        <begin position="26"/>
        <end position="43"/>
    </location>
</feature>
<dbReference type="InterPro" id="IPR036126">
    <property type="entry name" value="TBCA_sf"/>
</dbReference>
<feature type="region of interest" description="Disordered" evidence="4">
    <location>
        <begin position="1"/>
        <end position="48"/>
    </location>
</feature>
<dbReference type="AlphaFoldDB" id="A0A1A8VLW4"/>
<dbReference type="Gene3D" id="1.20.58.90">
    <property type="match status" value="1"/>
</dbReference>
<comment type="subcellular location">
    <subcellularLocation>
        <location evidence="3">Cytoplasm</location>
        <location evidence="3">Cytoskeleton</location>
    </subcellularLocation>
</comment>
<protein>
    <recommendedName>
        <fullName evidence="3">Tubulin-specific chaperone A</fullName>
    </recommendedName>
</protein>
<evidence type="ECO:0000256" key="2">
    <source>
        <dbReference type="ARBA" id="ARBA00023186"/>
    </source>
</evidence>
<dbReference type="SUPFAM" id="SSF46988">
    <property type="entry name" value="Tubulin chaperone cofactor A"/>
    <property type="match status" value="1"/>
</dbReference>
<dbReference type="GO" id="GO:0005829">
    <property type="term" value="C:cytosol"/>
    <property type="evidence" value="ECO:0007669"/>
    <property type="project" value="TreeGrafter"/>
</dbReference>
<dbReference type="InterPro" id="IPR004226">
    <property type="entry name" value="TBCA"/>
</dbReference>
<organism evidence="5 6">
    <name type="scientific">Plasmodium ovale curtisi</name>
    <dbReference type="NCBI Taxonomy" id="864141"/>
    <lineage>
        <taxon>Eukaryota</taxon>
        <taxon>Sar</taxon>
        <taxon>Alveolata</taxon>
        <taxon>Apicomplexa</taxon>
        <taxon>Aconoidasida</taxon>
        <taxon>Haemosporida</taxon>
        <taxon>Plasmodiidae</taxon>
        <taxon>Plasmodium</taxon>
        <taxon>Plasmodium (Plasmodium)</taxon>
    </lineage>
</organism>
<proteinExistence type="inferred from homology"/>
<keyword evidence="3" id="KW-0493">Microtubule</keyword>
<dbReference type="GO" id="GO:0007023">
    <property type="term" value="P:post-chaperonin tubulin folding pathway"/>
    <property type="evidence" value="ECO:0007669"/>
    <property type="project" value="UniProtKB-UniRule"/>
</dbReference>
<dbReference type="GO" id="GO:0007021">
    <property type="term" value="P:tubulin complex assembly"/>
    <property type="evidence" value="ECO:0007669"/>
    <property type="project" value="UniProtKB-UniRule"/>
</dbReference>
<evidence type="ECO:0000313" key="5">
    <source>
        <dbReference type="EMBL" id="SBS80640.1"/>
    </source>
</evidence>
<dbReference type="PANTHER" id="PTHR21500">
    <property type="entry name" value="TUBULIN-SPECIFIC CHAPERONE A"/>
    <property type="match status" value="1"/>
</dbReference>
<dbReference type="EMBL" id="FLQV01000045">
    <property type="protein sequence ID" value="SBS80640.1"/>
    <property type="molecule type" value="Genomic_DNA"/>
</dbReference>
<evidence type="ECO:0000256" key="3">
    <source>
        <dbReference type="RuleBase" id="RU364030"/>
    </source>
</evidence>
<name>A0A1A8VLW4_PLAOA</name>
<comment type="subunit">
    <text evidence="3">Supercomplex made of cofactors A to E. Cofactors A and D function by capturing and stabilizing tubulin in a quasi-native conformation. Cofactor E binds to the cofactor D-tubulin complex; interaction with cofactor C then causes the release of tubulin polypeptides that are committed to the native state.</text>
</comment>
<sequence length="252" mass="29443">MYHLKGRLYNMYSSPPTKKKKKSKERVKERKKERKKEGTRDGSIRMGSMNKERKVSFTQILSPTSGLLLEEDSEFGSISLNISLCAMENLPANFKKLKINHGAVRRLFKELCYYEKEEVELQSKLNNLKEKDGSAAHISRAEEIWQETVRVIPHINMSLRKSVNKLIEIVTVNFMDILQLNDKKIHFCKNDYEDVFKEKYASLYEDLYKEIDDINHTLENVFLHVKDVTISSCNSEVKDENIIISKEECIDI</sequence>
<gene>
    <name evidence="5" type="ORF">POVCU1_002040</name>
</gene>
<dbReference type="Proteomes" id="UP000078546">
    <property type="component" value="Unassembled WGS sequence"/>
</dbReference>
<dbReference type="Pfam" id="PF02970">
    <property type="entry name" value="TBCA"/>
    <property type="match status" value="1"/>
</dbReference>
<dbReference type="GO" id="GO:0048487">
    <property type="term" value="F:beta-tubulin binding"/>
    <property type="evidence" value="ECO:0007669"/>
    <property type="project" value="InterPro"/>
</dbReference>
<evidence type="ECO:0000256" key="1">
    <source>
        <dbReference type="ARBA" id="ARBA00006806"/>
    </source>
</evidence>
<comment type="similarity">
    <text evidence="1 3">Belongs to the TBCA family.</text>
</comment>